<feature type="region of interest" description="Disordered" evidence="1">
    <location>
        <begin position="53"/>
        <end position="79"/>
    </location>
</feature>
<comment type="caution">
    <text evidence="2">The sequence shown here is derived from an EMBL/GenBank/DDBJ whole genome shotgun (WGS) entry which is preliminary data.</text>
</comment>
<dbReference type="AlphaFoldDB" id="A0A918MPH3"/>
<keyword evidence="3" id="KW-1185">Reference proteome</keyword>
<feature type="region of interest" description="Disordered" evidence="1">
    <location>
        <begin position="1"/>
        <end position="20"/>
    </location>
</feature>
<organism evidence="2 3">
    <name type="scientific">Gemmobacter lanyuensis</name>
    <dbReference type="NCBI Taxonomy" id="1054497"/>
    <lineage>
        <taxon>Bacteria</taxon>
        <taxon>Pseudomonadati</taxon>
        <taxon>Pseudomonadota</taxon>
        <taxon>Alphaproteobacteria</taxon>
        <taxon>Rhodobacterales</taxon>
        <taxon>Paracoccaceae</taxon>
        <taxon>Gemmobacter</taxon>
    </lineage>
</organism>
<evidence type="ECO:0000256" key="1">
    <source>
        <dbReference type="SAM" id="MobiDB-lite"/>
    </source>
</evidence>
<gene>
    <name evidence="2" type="ORF">GCM10011452_33830</name>
</gene>
<evidence type="ECO:0000313" key="3">
    <source>
        <dbReference type="Proteomes" id="UP000628984"/>
    </source>
</evidence>
<sequence length="79" mass="8483">MNNSVIPFPEEPSDRASEEEARLRAAAQALLDAVAAEPVPDRLRHLAAELGRALEEQRRAQTAPKPTDDVPGSDNSPIG</sequence>
<accession>A0A918MPH3</accession>
<proteinExistence type="predicted"/>
<name>A0A918MPH3_9RHOB</name>
<dbReference type="EMBL" id="BMYQ01000015">
    <property type="protein sequence ID" value="GGW42766.1"/>
    <property type="molecule type" value="Genomic_DNA"/>
</dbReference>
<reference evidence="2" key="2">
    <citation type="submission" date="2020-09" db="EMBL/GenBank/DDBJ databases">
        <authorList>
            <person name="Sun Q."/>
            <person name="Kim S."/>
        </authorList>
    </citation>
    <scope>NUCLEOTIDE SEQUENCE</scope>
    <source>
        <strain evidence="2">KCTC 23714</strain>
    </source>
</reference>
<protein>
    <submittedName>
        <fullName evidence="2">Uncharacterized protein</fullName>
    </submittedName>
</protein>
<dbReference type="RefSeq" id="WP_189635064.1">
    <property type="nucleotide sequence ID" value="NZ_BMYQ01000015.1"/>
</dbReference>
<dbReference type="Proteomes" id="UP000628984">
    <property type="component" value="Unassembled WGS sequence"/>
</dbReference>
<evidence type="ECO:0000313" key="2">
    <source>
        <dbReference type="EMBL" id="GGW42766.1"/>
    </source>
</evidence>
<reference evidence="2" key="1">
    <citation type="journal article" date="2014" name="Int. J. Syst. Evol. Microbiol.">
        <title>Complete genome sequence of Corynebacterium casei LMG S-19264T (=DSM 44701T), isolated from a smear-ripened cheese.</title>
        <authorList>
            <consortium name="US DOE Joint Genome Institute (JGI-PGF)"/>
            <person name="Walter F."/>
            <person name="Albersmeier A."/>
            <person name="Kalinowski J."/>
            <person name="Ruckert C."/>
        </authorList>
    </citation>
    <scope>NUCLEOTIDE SEQUENCE</scope>
    <source>
        <strain evidence="2">KCTC 23714</strain>
    </source>
</reference>